<dbReference type="SUPFAM" id="SSF51215">
    <property type="entry name" value="Regulatory protein AraC"/>
    <property type="match status" value="1"/>
</dbReference>
<dbReference type="AlphaFoldDB" id="N1VTF1"/>
<dbReference type="InterPro" id="IPR018060">
    <property type="entry name" value="HTH_AraC"/>
</dbReference>
<sequence length="281" mass="34151">MRRSINRFHRNEKDMEWKFYLSRLEEFPTSYKNFYSNQNQSYFAIFYFLEGTGTHWIDFQAHSIEPNSLFFLNPKQVHSWKFESPVKGYVLKIYPEDLLKQGTTISLLENFRFFQNINRIAKIRIENAFQIKFDFERILREREAVVDKKMLYLLVQLLLYQILIEYNENYSNVYQFSSFSSQIIYLIDKNYQKEKTIGFYSRKLKLTKDQVETFCMKYFGKNLESILFDRTILQIKRLLVHSDMNPMEIALYTGFEDISAFRTFFKLYTKTSIDEFKITKR</sequence>
<evidence type="ECO:0000256" key="3">
    <source>
        <dbReference type="ARBA" id="ARBA00023163"/>
    </source>
</evidence>
<feature type="domain" description="HTH araC/xylS-type" evidence="4">
    <location>
        <begin position="181"/>
        <end position="279"/>
    </location>
</feature>
<dbReference type="Pfam" id="PF12833">
    <property type="entry name" value="HTH_18"/>
    <property type="match status" value="1"/>
</dbReference>
<dbReference type="SMART" id="SM00342">
    <property type="entry name" value="HTH_ARAC"/>
    <property type="match status" value="1"/>
</dbReference>
<dbReference type="InterPro" id="IPR009057">
    <property type="entry name" value="Homeodomain-like_sf"/>
</dbReference>
<dbReference type="RefSeq" id="WP_002975493.1">
    <property type="nucleotide sequence ID" value="NZ_AOGW02000018.1"/>
</dbReference>
<evidence type="ECO:0000259" key="4">
    <source>
        <dbReference type="PROSITE" id="PS01124"/>
    </source>
</evidence>
<dbReference type="Gene3D" id="2.60.120.10">
    <property type="entry name" value="Jelly Rolls"/>
    <property type="match status" value="1"/>
</dbReference>
<dbReference type="Proteomes" id="UP000012371">
    <property type="component" value="Unassembled WGS sequence"/>
</dbReference>
<comment type="caution">
    <text evidence="5">The sequence shown here is derived from an EMBL/GenBank/DDBJ whole genome shotgun (WGS) entry which is preliminary data.</text>
</comment>
<evidence type="ECO:0000313" key="5">
    <source>
        <dbReference type="EMBL" id="EMY60247.1"/>
    </source>
</evidence>
<organism evidence="5 6">
    <name type="scientific">Leptospira terpstrae serovar Hualin str. LT 11-33 = ATCC 700639</name>
    <dbReference type="NCBI Taxonomy" id="1257025"/>
    <lineage>
        <taxon>Bacteria</taxon>
        <taxon>Pseudomonadati</taxon>
        <taxon>Spirochaetota</taxon>
        <taxon>Spirochaetia</taxon>
        <taxon>Leptospirales</taxon>
        <taxon>Leptospiraceae</taxon>
        <taxon>Leptospira</taxon>
    </lineage>
</organism>
<keyword evidence="3" id="KW-0804">Transcription</keyword>
<name>N1VTF1_9LEPT</name>
<protein>
    <submittedName>
        <fullName evidence="5">DNA-binding helix-turn-helix protein</fullName>
    </submittedName>
</protein>
<dbReference type="Gene3D" id="1.10.10.60">
    <property type="entry name" value="Homeodomain-like"/>
    <property type="match status" value="1"/>
</dbReference>
<accession>N1VTF1</accession>
<evidence type="ECO:0000313" key="6">
    <source>
        <dbReference type="Proteomes" id="UP000012371"/>
    </source>
</evidence>
<dbReference type="GO" id="GO:0043565">
    <property type="term" value="F:sequence-specific DNA binding"/>
    <property type="evidence" value="ECO:0007669"/>
    <property type="project" value="InterPro"/>
</dbReference>
<dbReference type="SUPFAM" id="SSF46689">
    <property type="entry name" value="Homeodomain-like"/>
    <property type="match status" value="1"/>
</dbReference>
<dbReference type="Pfam" id="PF02311">
    <property type="entry name" value="AraC_binding"/>
    <property type="match status" value="1"/>
</dbReference>
<evidence type="ECO:0000256" key="1">
    <source>
        <dbReference type="ARBA" id="ARBA00023015"/>
    </source>
</evidence>
<evidence type="ECO:0000256" key="2">
    <source>
        <dbReference type="ARBA" id="ARBA00023125"/>
    </source>
</evidence>
<proteinExistence type="predicted"/>
<dbReference type="EMBL" id="AOGW02000018">
    <property type="protein sequence ID" value="EMY60247.1"/>
    <property type="molecule type" value="Genomic_DNA"/>
</dbReference>
<dbReference type="InterPro" id="IPR003313">
    <property type="entry name" value="AraC-bd"/>
</dbReference>
<keyword evidence="2 5" id="KW-0238">DNA-binding</keyword>
<dbReference type="PANTHER" id="PTHR43280">
    <property type="entry name" value="ARAC-FAMILY TRANSCRIPTIONAL REGULATOR"/>
    <property type="match status" value="1"/>
</dbReference>
<keyword evidence="1" id="KW-0805">Transcription regulation</keyword>
<dbReference type="InterPro" id="IPR014710">
    <property type="entry name" value="RmlC-like_jellyroll"/>
</dbReference>
<dbReference type="GO" id="GO:0003700">
    <property type="term" value="F:DNA-binding transcription factor activity"/>
    <property type="evidence" value="ECO:0007669"/>
    <property type="project" value="InterPro"/>
</dbReference>
<reference evidence="5" key="1">
    <citation type="submission" date="2013-03" db="EMBL/GenBank/DDBJ databases">
        <authorList>
            <person name="Harkins D.M."/>
            <person name="Durkin A.S."/>
            <person name="Brinkac L.M."/>
            <person name="Haft D.H."/>
            <person name="Selengut J.D."/>
            <person name="Sanka R."/>
            <person name="DePew J."/>
            <person name="Purushe J."/>
            <person name="Hartskeerl R.A."/>
            <person name="Ahmed A."/>
            <person name="van der Linden H."/>
            <person name="Goris M.G.A."/>
            <person name="Vinetz J.M."/>
            <person name="Sutton G.G."/>
            <person name="Nierman W.C."/>
            <person name="Fouts D.E."/>
        </authorList>
    </citation>
    <scope>NUCLEOTIDE SEQUENCE [LARGE SCALE GENOMIC DNA]</scope>
    <source>
        <strain evidence="5">LT 11-33</strain>
    </source>
</reference>
<gene>
    <name evidence="5" type="ORF">LEP1GSC203_0787</name>
</gene>
<dbReference type="STRING" id="1257025.LEP1GSC203_0787"/>
<dbReference type="OrthoDB" id="9799319at2"/>
<dbReference type="PROSITE" id="PS01124">
    <property type="entry name" value="HTH_ARAC_FAMILY_2"/>
    <property type="match status" value="1"/>
</dbReference>
<dbReference type="PANTHER" id="PTHR43280:SF32">
    <property type="entry name" value="TRANSCRIPTIONAL REGULATORY PROTEIN"/>
    <property type="match status" value="1"/>
</dbReference>
<dbReference type="InterPro" id="IPR037923">
    <property type="entry name" value="HTH-like"/>
</dbReference>
<keyword evidence="6" id="KW-1185">Reference proteome</keyword>